<gene>
    <name evidence="2" type="primary">txxe 822</name>
    <name evidence="2" type="ORF">TXXE_05010</name>
</gene>
<dbReference type="SUPFAM" id="SSF53850">
    <property type="entry name" value="Periplasmic binding protein-like II"/>
    <property type="match status" value="1"/>
</dbReference>
<dbReference type="RefSeq" id="WP_244860425.1">
    <property type="nucleotide sequence ID" value="NZ_CAJRAY010000023.1"/>
</dbReference>
<feature type="domain" description="LysR substrate-binding" evidence="1">
    <location>
        <begin position="2"/>
        <end position="70"/>
    </location>
</feature>
<evidence type="ECO:0000313" key="3">
    <source>
        <dbReference type="Proteomes" id="UP000681526"/>
    </source>
</evidence>
<name>A0ABM8V1M5_THEXY</name>
<organism evidence="2 3">
    <name type="scientific">Thermobacillus xylanilyticus</name>
    <dbReference type="NCBI Taxonomy" id="76633"/>
    <lineage>
        <taxon>Bacteria</taxon>
        <taxon>Bacillati</taxon>
        <taxon>Bacillota</taxon>
        <taxon>Bacilli</taxon>
        <taxon>Bacillales</taxon>
        <taxon>Paenibacillaceae</taxon>
        <taxon>Thermobacillus</taxon>
    </lineage>
</organism>
<comment type="caution">
    <text evidence="2">The sequence shown here is derived from an EMBL/GenBank/DDBJ whole genome shotgun (WGS) entry which is preliminary data.</text>
</comment>
<dbReference type="InterPro" id="IPR005119">
    <property type="entry name" value="LysR_subst-bd"/>
</dbReference>
<dbReference type="Pfam" id="PF03466">
    <property type="entry name" value="LysR_substrate"/>
    <property type="match status" value="1"/>
</dbReference>
<evidence type="ECO:0000313" key="2">
    <source>
        <dbReference type="EMBL" id="CAG5081426.1"/>
    </source>
</evidence>
<accession>A0ABM8V1M5</accession>
<protein>
    <submittedName>
        <fullName evidence="2">Transcription regulatory protein YtlI</fullName>
    </submittedName>
</protein>
<sequence length="89" mass="9634">MTALKFYVAGGLGIALVPEISLEPLPPGTVVRPLAGDLSIDMAFGMLYPKTGAPFTRAASRLYRFLKDELRQNALNPIDVSDDSPIESR</sequence>
<reference evidence="2 3" key="1">
    <citation type="submission" date="2021-04" db="EMBL/GenBank/DDBJ databases">
        <authorList>
            <person name="Rakotoarivonina H."/>
        </authorList>
    </citation>
    <scope>NUCLEOTIDE SEQUENCE [LARGE SCALE GENOMIC DNA]</scope>
    <source>
        <strain evidence="2 3">XE</strain>
    </source>
</reference>
<dbReference type="EMBL" id="CAJRAY010000023">
    <property type="protein sequence ID" value="CAG5081426.1"/>
    <property type="molecule type" value="Genomic_DNA"/>
</dbReference>
<keyword evidence="3" id="KW-1185">Reference proteome</keyword>
<proteinExistence type="predicted"/>
<evidence type="ECO:0000259" key="1">
    <source>
        <dbReference type="Pfam" id="PF03466"/>
    </source>
</evidence>
<dbReference type="Proteomes" id="UP000681526">
    <property type="component" value="Unassembled WGS sequence"/>
</dbReference>